<evidence type="ECO:0000313" key="3">
    <source>
        <dbReference type="Proteomes" id="UP000075809"/>
    </source>
</evidence>
<feature type="coiled-coil region" evidence="1">
    <location>
        <begin position="158"/>
        <end position="185"/>
    </location>
</feature>
<dbReference type="EMBL" id="KQ983146">
    <property type="protein sequence ID" value="KYQ47056.1"/>
    <property type="molecule type" value="Genomic_DNA"/>
</dbReference>
<dbReference type="STRING" id="64791.A0A151WGU7"/>
<organism evidence="2 3">
    <name type="scientific">Mycetomoellerius zeteki</name>
    <dbReference type="NCBI Taxonomy" id="64791"/>
    <lineage>
        <taxon>Eukaryota</taxon>
        <taxon>Metazoa</taxon>
        <taxon>Ecdysozoa</taxon>
        <taxon>Arthropoda</taxon>
        <taxon>Hexapoda</taxon>
        <taxon>Insecta</taxon>
        <taxon>Pterygota</taxon>
        <taxon>Neoptera</taxon>
        <taxon>Endopterygota</taxon>
        <taxon>Hymenoptera</taxon>
        <taxon>Apocrita</taxon>
        <taxon>Aculeata</taxon>
        <taxon>Formicoidea</taxon>
        <taxon>Formicidae</taxon>
        <taxon>Myrmicinae</taxon>
        <taxon>Mycetomoellerius</taxon>
    </lineage>
</organism>
<sequence>MFLISDDLHSLISKELEYIPIIILLREFENFIDVLWDRLPEHIRADSEVQRYQLWRMSSRGLLNRVINALPFELYIPEYQFCGPGTRLEKRRDLTLGERAAATAVWVAMKTKTKLGMGLKTRKRKSKRILPIAKRGGALPILPLLGVLGSLVGGAARVAKVVNDSKAAQHQLKELQRHNRVMEGRGVYLSPYKRGRGIARRKKNVDETLKLPKGVTTNVQLQQLANRMRIPYFRGIFMRTTGGRSTSKRERYRKFG</sequence>
<dbReference type="Proteomes" id="UP000075809">
    <property type="component" value="Unassembled WGS sequence"/>
</dbReference>
<evidence type="ECO:0000256" key="1">
    <source>
        <dbReference type="SAM" id="Coils"/>
    </source>
</evidence>
<proteinExistence type="predicted"/>
<gene>
    <name evidence="2" type="ORF">ALC60_13931</name>
</gene>
<dbReference type="AlphaFoldDB" id="A0A151WGU7"/>
<keyword evidence="1" id="KW-0175">Coiled coil</keyword>
<evidence type="ECO:0000313" key="2">
    <source>
        <dbReference type="EMBL" id="KYQ47056.1"/>
    </source>
</evidence>
<accession>A0A151WGU7</accession>
<name>A0A151WGU7_9HYME</name>
<reference evidence="2 3" key="1">
    <citation type="submission" date="2015-09" db="EMBL/GenBank/DDBJ databases">
        <title>Trachymyrmex zeteki WGS genome.</title>
        <authorList>
            <person name="Nygaard S."/>
            <person name="Hu H."/>
            <person name="Boomsma J."/>
            <person name="Zhang G."/>
        </authorList>
    </citation>
    <scope>NUCLEOTIDE SEQUENCE [LARGE SCALE GENOMIC DNA]</scope>
    <source>
        <strain evidence="2">Tzet28-1</strain>
        <tissue evidence="2">Whole body</tissue>
    </source>
</reference>
<keyword evidence="3" id="KW-1185">Reference proteome</keyword>
<protein>
    <submittedName>
        <fullName evidence="2">Uncharacterized protein</fullName>
    </submittedName>
</protein>